<evidence type="ECO:0000313" key="8">
    <source>
        <dbReference type="Proteomes" id="UP000030746"/>
    </source>
</evidence>
<dbReference type="PANTHER" id="PTHR14957:SF1">
    <property type="entry name" value="UBIQUITIN-LIKE-CONJUGATING ENZYME ATG10"/>
    <property type="match status" value="1"/>
</dbReference>
<dbReference type="RefSeq" id="XP_009054707.1">
    <property type="nucleotide sequence ID" value="XM_009056459.1"/>
</dbReference>
<evidence type="ECO:0000256" key="6">
    <source>
        <dbReference type="ARBA" id="ARBA00029833"/>
    </source>
</evidence>
<dbReference type="OrthoDB" id="4089664at2759"/>
<dbReference type="Proteomes" id="UP000030746">
    <property type="component" value="Unassembled WGS sequence"/>
</dbReference>
<proteinExistence type="inferred from homology"/>
<evidence type="ECO:0000256" key="4">
    <source>
        <dbReference type="ARBA" id="ARBA00022786"/>
    </source>
</evidence>
<dbReference type="GO" id="GO:0005829">
    <property type="term" value="C:cytosol"/>
    <property type="evidence" value="ECO:0007669"/>
    <property type="project" value="TreeGrafter"/>
</dbReference>
<evidence type="ECO:0000256" key="2">
    <source>
        <dbReference type="ARBA" id="ARBA00021099"/>
    </source>
</evidence>
<gene>
    <name evidence="7" type="ORF">LOTGIDRAFT_67210</name>
</gene>
<dbReference type="STRING" id="225164.V3ZSU5"/>
<keyword evidence="3" id="KW-0808">Transferase</keyword>
<dbReference type="InterPro" id="IPR007135">
    <property type="entry name" value="Atg3/Atg10"/>
</dbReference>
<dbReference type="GeneID" id="20251814"/>
<dbReference type="EMBL" id="KB201802">
    <property type="protein sequence ID" value="ESO94518.1"/>
    <property type="molecule type" value="Genomic_DNA"/>
</dbReference>
<organism evidence="7 8">
    <name type="scientific">Lottia gigantea</name>
    <name type="common">Giant owl limpet</name>
    <dbReference type="NCBI Taxonomy" id="225164"/>
    <lineage>
        <taxon>Eukaryota</taxon>
        <taxon>Metazoa</taxon>
        <taxon>Spiralia</taxon>
        <taxon>Lophotrochozoa</taxon>
        <taxon>Mollusca</taxon>
        <taxon>Gastropoda</taxon>
        <taxon>Patellogastropoda</taxon>
        <taxon>Lottioidea</taxon>
        <taxon>Lottiidae</taxon>
        <taxon>Lottia</taxon>
    </lineage>
</organism>
<dbReference type="GO" id="GO:0032446">
    <property type="term" value="P:protein modification by small protein conjugation"/>
    <property type="evidence" value="ECO:0007669"/>
    <property type="project" value="TreeGrafter"/>
</dbReference>
<evidence type="ECO:0000313" key="7">
    <source>
        <dbReference type="EMBL" id="ESO94518.1"/>
    </source>
</evidence>
<dbReference type="CTD" id="20251814"/>
<dbReference type="Pfam" id="PF03987">
    <property type="entry name" value="Autophagy_act_C"/>
    <property type="match status" value="1"/>
</dbReference>
<dbReference type="Gene3D" id="3.30.1460.50">
    <property type="match status" value="1"/>
</dbReference>
<feature type="non-terminal residue" evidence="7">
    <location>
        <position position="1"/>
    </location>
</feature>
<reference evidence="7 8" key="1">
    <citation type="journal article" date="2013" name="Nature">
        <title>Insights into bilaterian evolution from three spiralian genomes.</title>
        <authorList>
            <person name="Simakov O."/>
            <person name="Marletaz F."/>
            <person name="Cho S.J."/>
            <person name="Edsinger-Gonzales E."/>
            <person name="Havlak P."/>
            <person name="Hellsten U."/>
            <person name="Kuo D.H."/>
            <person name="Larsson T."/>
            <person name="Lv J."/>
            <person name="Arendt D."/>
            <person name="Savage R."/>
            <person name="Osoegawa K."/>
            <person name="de Jong P."/>
            <person name="Grimwood J."/>
            <person name="Chapman J.A."/>
            <person name="Shapiro H."/>
            <person name="Aerts A."/>
            <person name="Otillar R.P."/>
            <person name="Terry A.Y."/>
            <person name="Boore J.L."/>
            <person name="Grigoriev I.V."/>
            <person name="Lindberg D.R."/>
            <person name="Seaver E.C."/>
            <person name="Weisblat D.A."/>
            <person name="Putnam N.H."/>
            <person name="Rokhsar D.S."/>
        </authorList>
    </citation>
    <scope>NUCLEOTIDE SEQUENCE [LARGE SCALE GENOMIC DNA]</scope>
</reference>
<keyword evidence="4" id="KW-0833">Ubl conjugation pathway</keyword>
<feature type="non-terminal residue" evidence="7">
    <location>
        <position position="115"/>
    </location>
</feature>
<comment type="similarity">
    <text evidence="1">Belongs to the ATG10 family.</text>
</comment>
<dbReference type="HOGENOM" id="CLU_072332_4_1_1"/>
<evidence type="ECO:0000256" key="3">
    <source>
        <dbReference type="ARBA" id="ARBA00022679"/>
    </source>
</evidence>
<evidence type="ECO:0000256" key="5">
    <source>
        <dbReference type="ARBA" id="ARBA00023006"/>
    </source>
</evidence>
<dbReference type="KEGG" id="lgi:LOTGIDRAFT_67210"/>
<evidence type="ECO:0000256" key="1">
    <source>
        <dbReference type="ARBA" id="ARBA00005696"/>
    </source>
</evidence>
<dbReference type="OMA" id="YHIVYSV"/>
<dbReference type="GO" id="GO:0061651">
    <property type="term" value="F:Atg12 conjugating enzyme activity"/>
    <property type="evidence" value="ECO:0007669"/>
    <property type="project" value="TreeGrafter"/>
</dbReference>
<accession>V3ZSU5</accession>
<protein>
    <recommendedName>
        <fullName evidence="2">Ubiquitin-like-conjugating enzyme ATG10</fullName>
    </recommendedName>
    <alternativeName>
        <fullName evidence="6">Autophagy-related protein 10</fullName>
    </alternativeName>
</protein>
<keyword evidence="5" id="KW-0072">Autophagy</keyword>
<sequence length="115" mass="13522">DMLTYEYHIVYSSSYSVPVLYFNVYKADGKLLSLENIWKIVPDVYQQELQADKWSILTQQEHPLLGRPFYQLHPCHTEMMMKNIRTMLDKRCDYLISWISSVGPVVGLNLSLQYA</sequence>
<name>V3ZSU5_LOTGI</name>
<dbReference type="PANTHER" id="PTHR14957">
    <property type="entry name" value="UBIQUITIN-LIKE-CONJUGATING ENZYME ATG10"/>
    <property type="match status" value="1"/>
</dbReference>
<keyword evidence="8" id="KW-1185">Reference proteome</keyword>
<dbReference type="GO" id="GO:0000045">
    <property type="term" value="P:autophagosome assembly"/>
    <property type="evidence" value="ECO:0007669"/>
    <property type="project" value="TreeGrafter"/>
</dbReference>
<dbReference type="GO" id="GO:0000422">
    <property type="term" value="P:autophagy of mitochondrion"/>
    <property type="evidence" value="ECO:0007669"/>
    <property type="project" value="TreeGrafter"/>
</dbReference>
<dbReference type="AlphaFoldDB" id="V3ZSU5"/>